<keyword evidence="4" id="KW-1185">Reference proteome</keyword>
<dbReference type="NCBIfam" id="TIGR00368">
    <property type="entry name" value="YifB family Mg chelatase-like AAA ATPase"/>
    <property type="match status" value="1"/>
</dbReference>
<dbReference type="CDD" id="cd00009">
    <property type="entry name" value="AAA"/>
    <property type="match status" value="1"/>
</dbReference>
<organism evidence="3 4">
    <name type="scientific">Cohaesibacter celericrescens</name>
    <dbReference type="NCBI Taxonomy" id="2067669"/>
    <lineage>
        <taxon>Bacteria</taxon>
        <taxon>Pseudomonadati</taxon>
        <taxon>Pseudomonadota</taxon>
        <taxon>Alphaproteobacteria</taxon>
        <taxon>Hyphomicrobiales</taxon>
        <taxon>Cohaesibacteraceae</taxon>
    </lineage>
</organism>
<protein>
    <submittedName>
        <fullName evidence="3">AAA family ATPase</fullName>
    </submittedName>
</protein>
<comment type="similarity">
    <text evidence="1">Belongs to the Mg-chelatase subunits D/I family. ComM subfamily.</text>
</comment>
<accession>A0A2N5XNX7</accession>
<proteinExistence type="inferred from homology"/>
<dbReference type="PROSITE" id="PS00676">
    <property type="entry name" value="SIGMA54_INTERACT_2"/>
    <property type="match status" value="1"/>
</dbReference>
<evidence type="ECO:0000259" key="2">
    <source>
        <dbReference type="SMART" id="SM00382"/>
    </source>
</evidence>
<dbReference type="InterPro" id="IPR000523">
    <property type="entry name" value="Mg_chelatse_chII-like_cat_dom"/>
</dbReference>
<evidence type="ECO:0000256" key="1">
    <source>
        <dbReference type="ARBA" id="ARBA00006354"/>
    </source>
</evidence>
<dbReference type="Gene3D" id="3.30.230.10">
    <property type="match status" value="1"/>
</dbReference>
<dbReference type="EMBL" id="PKUQ01000031">
    <property type="protein sequence ID" value="PLW76202.1"/>
    <property type="molecule type" value="Genomic_DNA"/>
</dbReference>
<dbReference type="InterPro" id="IPR025943">
    <property type="entry name" value="Sigma_54_int_dom_ATP-bd_2"/>
</dbReference>
<dbReference type="InterPro" id="IPR003593">
    <property type="entry name" value="AAA+_ATPase"/>
</dbReference>
<gene>
    <name evidence="3" type="ORF">C0081_14945</name>
</gene>
<dbReference type="Gene3D" id="3.40.50.300">
    <property type="entry name" value="P-loop containing nucleotide triphosphate hydrolases"/>
    <property type="match status" value="1"/>
</dbReference>
<dbReference type="Proteomes" id="UP000234881">
    <property type="component" value="Unassembled WGS sequence"/>
</dbReference>
<dbReference type="OrthoDB" id="9813147at2"/>
<evidence type="ECO:0000313" key="3">
    <source>
        <dbReference type="EMBL" id="PLW76202.1"/>
    </source>
</evidence>
<sequence>MVAHVQTVSFHGIVARPVDVQVQVASGLPAFTIVGLPDKAVAESRERVRAALTASGLSLPPKRITINLAPADLPKEGSHFDLPIALGLMAAIGAIPADCLDAYTALGELALDGRLASVVGVLPAAMAANGEDRGLICPADCGAEAAWADPDMTILAPDSLIALANHFKGTQVLSRPRAAIRTETDTRLDLRDIKGQEMAKRALEVTAAGGHNLLMVGPPGSGKSMLASRLPTILPPLSPAELLDVSMIQSIAGLLPQGQLSAARPFRAPHHSASMAAMVGGGLRAKPGEVALSHNGILFLDELPEFTPQVLDSLRQPIESGEAVISRANHRVTYPARFQLIAAMNPCRCGHAGDPGYVCKRGQRCASDYQARISGPLLDRIDIRIEVPAVSASDLMLPSAKEGSAEVGFRVLNARHLQKERYQALGFGDILTNAQCPASVIEKVCEPKGEARKLLAHAADSMALSARGYHRILKVARTLADLAGRSQPGKEEIAEALSYRMAAMGSLVM</sequence>
<dbReference type="InterPro" id="IPR045006">
    <property type="entry name" value="CHLI-like"/>
</dbReference>
<dbReference type="InterPro" id="IPR004482">
    <property type="entry name" value="Mg_chelat-rel"/>
</dbReference>
<dbReference type="SUPFAM" id="SSF54211">
    <property type="entry name" value="Ribosomal protein S5 domain 2-like"/>
    <property type="match status" value="1"/>
</dbReference>
<comment type="caution">
    <text evidence="3">The sequence shown here is derived from an EMBL/GenBank/DDBJ whole genome shotgun (WGS) entry which is preliminary data.</text>
</comment>
<dbReference type="InterPro" id="IPR027417">
    <property type="entry name" value="P-loop_NTPase"/>
</dbReference>
<dbReference type="Pfam" id="PF13541">
    <property type="entry name" value="ChlI"/>
    <property type="match status" value="1"/>
</dbReference>
<dbReference type="PANTHER" id="PTHR32039">
    <property type="entry name" value="MAGNESIUM-CHELATASE SUBUNIT CHLI"/>
    <property type="match status" value="1"/>
</dbReference>
<name>A0A2N5XNX7_9HYPH</name>
<dbReference type="Pfam" id="PF01078">
    <property type="entry name" value="Mg_chelatase"/>
    <property type="match status" value="1"/>
</dbReference>
<dbReference type="GO" id="GO:0005524">
    <property type="term" value="F:ATP binding"/>
    <property type="evidence" value="ECO:0007669"/>
    <property type="project" value="InterPro"/>
</dbReference>
<feature type="domain" description="AAA+ ATPase" evidence="2">
    <location>
        <begin position="209"/>
        <end position="391"/>
    </location>
</feature>
<dbReference type="PANTHER" id="PTHR32039:SF7">
    <property type="entry name" value="COMPETENCE PROTEIN COMM"/>
    <property type="match status" value="1"/>
</dbReference>
<dbReference type="InterPro" id="IPR014721">
    <property type="entry name" value="Ribsml_uS5_D2-typ_fold_subgr"/>
</dbReference>
<dbReference type="SUPFAM" id="SSF52540">
    <property type="entry name" value="P-loop containing nucleoside triphosphate hydrolases"/>
    <property type="match status" value="1"/>
</dbReference>
<reference evidence="3 4" key="1">
    <citation type="submission" date="2018-01" db="EMBL/GenBank/DDBJ databases">
        <title>The draft genome sequence of Cohaesibacter sp. H1304.</title>
        <authorList>
            <person name="Wang N.-N."/>
            <person name="Du Z.-J."/>
        </authorList>
    </citation>
    <scope>NUCLEOTIDE SEQUENCE [LARGE SCALE GENOMIC DNA]</scope>
    <source>
        <strain evidence="3 4">H1304</strain>
    </source>
</reference>
<dbReference type="Pfam" id="PF13335">
    <property type="entry name" value="Mg_chelatase_C"/>
    <property type="match status" value="1"/>
</dbReference>
<dbReference type="InterPro" id="IPR025158">
    <property type="entry name" value="Mg_chelat-rel_C"/>
</dbReference>
<dbReference type="InterPro" id="IPR020568">
    <property type="entry name" value="Ribosomal_Su5_D2-typ_SF"/>
</dbReference>
<dbReference type="SMART" id="SM00382">
    <property type="entry name" value="AAA"/>
    <property type="match status" value="1"/>
</dbReference>
<evidence type="ECO:0000313" key="4">
    <source>
        <dbReference type="Proteomes" id="UP000234881"/>
    </source>
</evidence>
<dbReference type="AlphaFoldDB" id="A0A2N5XNX7"/>
<dbReference type="RefSeq" id="WP_101534635.1">
    <property type="nucleotide sequence ID" value="NZ_PKUQ01000031.1"/>
</dbReference>